<evidence type="ECO:0000313" key="2">
    <source>
        <dbReference type="Proteomes" id="UP000198748"/>
    </source>
</evidence>
<reference evidence="2" key="1">
    <citation type="submission" date="2016-10" db="EMBL/GenBank/DDBJ databases">
        <authorList>
            <person name="Varghese N."/>
            <person name="Submissions S."/>
        </authorList>
    </citation>
    <scope>NUCLEOTIDE SEQUENCE [LARGE SCALE GENOMIC DNA]</scope>
    <source>
        <strain evidence="2">DSM 25329</strain>
    </source>
</reference>
<dbReference type="OrthoDB" id="952442at2"/>
<evidence type="ECO:0000313" key="1">
    <source>
        <dbReference type="EMBL" id="SDF85646.1"/>
    </source>
</evidence>
<gene>
    <name evidence="1" type="ORF">SAMN04487996_11310</name>
</gene>
<dbReference type="EMBL" id="FNAN01000013">
    <property type="protein sequence ID" value="SDF85646.1"/>
    <property type="molecule type" value="Genomic_DNA"/>
</dbReference>
<name>A0A1G7PH74_9BACT</name>
<sequence length="223" mass="24873">MRHLYALLIAILPVFAYGQDALRKGHFEYGVFGGKQIFGKIYDERKMEAVSGWVAGIDLGYRDKSGISFHLQPNFSTFGSVWEIEESSTYHYRNEWKWSAVNVPLTARYTLGKGRVRPFAEAGLNLRLRTRLSSGYEFLRCGFCCCHPKVGVDDMQERMTHDPANILAAIGAEIDFQSVTIPIALRLTEGIGTYDVKPDPTPGSGYGALKTRVVQVTAGISIR</sequence>
<protein>
    <recommendedName>
        <fullName evidence="3">Outer membrane protein beta-barrel domain-containing protein</fullName>
    </recommendedName>
</protein>
<dbReference type="AlphaFoldDB" id="A0A1G7PH74"/>
<keyword evidence="2" id="KW-1185">Reference proteome</keyword>
<dbReference type="RefSeq" id="WP_143016901.1">
    <property type="nucleotide sequence ID" value="NZ_FNAN01000013.1"/>
</dbReference>
<organism evidence="1 2">
    <name type="scientific">Dyadobacter soli</name>
    <dbReference type="NCBI Taxonomy" id="659014"/>
    <lineage>
        <taxon>Bacteria</taxon>
        <taxon>Pseudomonadati</taxon>
        <taxon>Bacteroidota</taxon>
        <taxon>Cytophagia</taxon>
        <taxon>Cytophagales</taxon>
        <taxon>Spirosomataceae</taxon>
        <taxon>Dyadobacter</taxon>
    </lineage>
</organism>
<proteinExistence type="predicted"/>
<accession>A0A1G7PH74</accession>
<evidence type="ECO:0008006" key="3">
    <source>
        <dbReference type="Google" id="ProtNLM"/>
    </source>
</evidence>
<dbReference type="STRING" id="659014.SAMN04487996_11310"/>
<dbReference type="Proteomes" id="UP000198748">
    <property type="component" value="Unassembled WGS sequence"/>
</dbReference>